<dbReference type="InterPro" id="IPR019264">
    <property type="entry name" value="DUF2179"/>
</dbReference>
<dbReference type="Proteomes" id="UP000004959">
    <property type="component" value="Chromosome"/>
</dbReference>
<proteinExistence type="predicted"/>
<feature type="transmembrane region" description="Helical" evidence="6">
    <location>
        <begin position="12"/>
        <end position="35"/>
    </location>
</feature>
<dbReference type="Pfam" id="PF10035">
    <property type="entry name" value="DUF2179"/>
    <property type="match status" value="1"/>
</dbReference>
<dbReference type="Pfam" id="PF02588">
    <property type="entry name" value="YitT_membrane"/>
    <property type="match status" value="1"/>
</dbReference>
<feature type="domain" description="DUF2179" evidence="7">
    <location>
        <begin position="226"/>
        <end position="281"/>
    </location>
</feature>
<dbReference type="PANTHER" id="PTHR33545:SF5">
    <property type="entry name" value="UPF0750 MEMBRANE PROTEIN YITT"/>
    <property type="match status" value="1"/>
</dbReference>
<dbReference type="PATRIC" id="fig|1045004.4.peg.1095"/>
<sequence length="288" mass="31866">MDQLRNYLSKHAIAARGGAAILYGVLVAVAMNFFWKPGNIYSGGFNGLGQLVGFFFASSYLPLIILLINLPMVFLAIILISRRLAFFEISAIACSSIFIAIIIPPAKPLISDPLMCAVFGGAINGFATGFALKNGVATGGLDVLEIISKRFWNIKVFPINVAFNSFVMLGSGFQHGWSHAFYSIIGIVISAWITTIVYTQQQQMQVMIVTNNKDKMIEAIQSRLRRGITVVDDAQGGYLHDSKHVIFTVITLEERYELHLAIKQADPKAFASMWKVDHTFGNFYEKQV</sequence>
<dbReference type="HOGENOM" id="CLU_063199_1_0_9"/>
<keyword evidence="4 6" id="KW-1133">Transmembrane helix</keyword>
<dbReference type="InterPro" id="IPR003740">
    <property type="entry name" value="YitT"/>
</dbReference>
<dbReference type="AlphaFoldDB" id="G9WI77"/>
<evidence type="ECO:0000313" key="9">
    <source>
        <dbReference type="Proteomes" id="UP000004959"/>
    </source>
</evidence>
<reference evidence="8 9" key="1">
    <citation type="journal article" date="2012" name="PLoS ONE">
        <title>Functional divergence in the genus oenococcus as predicted by genome sequencing of the newly-described species, Oenococcus kitaharae.</title>
        <authorList>
            <person name="Borneman A.R."/>
            <person name="McCarthy J.M."/>
            <person name="Chambers P.J."/>
            <person name="Bartowsky E.J."/>
        </authorList>
    </citation>
    <scope>NUCLEOTIDE SEQUENCE [LARGE SCALE GENOMIC DNA]</scope>
    <source>
        <strain evidence="9">DSM17330</strain>
    </source>
</reference>
<evidence type="ECO:0000256" key="5">
    <source>
        <dbReference type="ARBA" id="ARBA00023136"/>
    </source>
</evidence>
<keyword evidence="5 6" id="KW-0472">Membrane</keyword>
<evidence type="ECO:0000256" key="3">
    <source>
        <dbReference type="ARBA" id="ARBA00022692"/>
    </source>
</evidence>
<feature type="transmembrane region" description="Helical" evidence="6">
    <location>
        <begin position="55"/>
        <end position="77"/>
    </location>
</feature>
<evidence type="ECO:0000256" key="6">
    <source>
        <dbReference type="SAM" id="Phobius"/>
    </source>
</evidence>
<feature type="transmembrane region" description="Helical" evidence="6">
    <location>
        <begin position="84"/>
        <end position="103"/>
    </location>
</feature>
<organism evidence="8 9">
    <name type="scientific">Oenococcus kitaharae DSM 17330</name>
    <dbReference type="NCBI Taxonomy" id="1045004"/>
    <lineage>
        <taxon>Bacteria</taxon>
        <taxon>Bacillati</taxon>
        <taxon>Bacillota</taxon>
        <taxon>Bacilli</taxon>
        <taxon>Lactobacillales</taxon>
        <taxon>Lactobacillaceae</taxon>
        <taxon>Oenococcus</taxon>
    </lineage>
</organism>
<dbReference type="GO" id="GO:0005886">
    <property type="term" value="C:plasma membrane"/>
    <property type="evidence" value="ECO:0007669"/>
    <property type="project" value="UniProtKB-SubCell"/>
</dbReference>
<keyword evidence="3 6" id="KW-0812">Transmembrane</keyword>
<comment type="subcellular location">
    <subcellularLocation>
        <location evidence="1">Cell membrane</location>
        <topology evidence="1">Multi-pass membrane protein</topology>
    </subcellularLocation>
</comment>
<keyword evidence="9" id="KW-1185">Reference proteome</keyword>
<feature type="transmembrane region" description="Helical" evidence="6">
    <location>
        <begin position="179"/>
        <end position="198"/>
    </location>
</feature>
<evidence type="ECO:0000259" key="7">
    <source>
        <dbReference type="Pfam" id="PF10035"/>
    </source>
</evidence>
<evidence type="ECO:0000256" key="4">
    <source>
        <dbReference type="ARBA" id="ARBA00022989"/>
    </source>
</evidence>
<evidence type="ECO:0000313" key="8">
    <source>
        <dbReference type="EMBL" id="EHN59199.1"/>
    </source>
</evidence>
<dbReference type="OrthoDB" id="2417289at2"/>
<accession>G9WI77</accession>
<dbReference type="EMBL" id="AFVZ01000001">
    <property type="protein sequence ID" value="EHN59199.1"/>
    <property type="molecule type" value="Genomic_DNA"/>
</dbReference>
<dbReference type="InterPro" id="IPR015867">
    <property type="entry name" value="N-reg_PII/ATP_PRibTrfase_C"/>
</dbReference>
<dbReference type="CDD" id="cd16380">
    <property type="entry name" value="YitT_C"/>
    <property type="match status" value="1"/>
</dbReference>
<feature type="transmembrane region" description="Helical" evidence="6">
    <location>
        <begin position="152"/>
        <end position="173"/>
    </location>
</feature>
<evidence type="ECO:0000256" key="1">
    <source>
        <dbReference type="ARBA" id="ARBA00004651"/>
    </source>
</evidence>
<dbReference type="STRING" id="336988.NT96_07830"/>
<dbReference type="PANTHER" id="PTHR33545">
    <property type="entry name" value="UPF0750 MEMBRANE PROTEIN YITT-RELATED"/>
    <property type="match status" value="1"/>
</dbReference>
<gene>
    <name evidence="8" type="ORF">OKIT_1099</name>
</gene>
<feature type="transmembrane region" description="Helical" evidence="6">
    <location>
        <begin position="109"/>
        <end position="132"/>
    </location>
</feature>
<dbReference type="Gene3D" id="3.30.70.120">
    <property type="match status" value="1"/>
</dbReference>
<protein>
    <submittedName>
        <fullName evidence="8">Integral membrane protein</fullName>
    </submittedName>
</protein>
<name>G9WI77_9LACO</name>
<dbReference type="RefSeq" id="WP_007745975.1">
    <property type="nucleotide sequence ID" value="NZ_CM001398.1"/>
</dbReference>
<keyword evidence="2" id="KW-1003">Cell membrane</keyword>
<dbReference type="InterPro" id="IPR051461">
    <property type="entry name" value="UPF0750_membrane"/>
</dbReference>
<dbReference type="eggNOG" id="COG1284">
    <property type="taxonomic scope" value="Bacteria"/>
</dbReference>
<dbReference type="PIRSF" id="PIRSF006483">
    <property type="entry name" value="Membrane_protein_YitT"/>
    <property type="match status" value="1"/>
</dbReference>
<evidence type="ECO:0000256" key="2">
    <source>
        <dbReference type="ARBA" id="ARBA00022475"/>
    </source>
</evidence>
<comment type="caution">
    <text evidence="8">The sequence shown here is derived from an EMBL/GenBank/DDBJ whole genome shotgun (WGS) entry which is preliminary data.</text>
</comment>